<keyword evidence="6" id="KW-1185">Reference proteome</keyword>
<evidence type="ECO:0000256" key="1">
    <source>
        <dbReference type="ARBA" id="ARBA00005369"/>
    </source>
</evidence>
<dbReference type="InterPro" id="IPR000682">
    <property type="entry name" value="PCMT"/>
</dbReference>
<feature type="domain" description="Rhodanese" evidence="4">
    <location>
        <begin position="120"/>
        <end position="154"/>
    </location>
</feature>
<reference evidence="5 6" key="1">
    <citation type="submission" date="2023-07" db="EMBL/GenBank/DDBJ databases">
        <title>Sorghum-associated microbial communities from plants grown in Nebraska, USA.</title>
        <authorList>
            <person name="Schachtman D."/>
        </authorList>
    </citation>
    <scope>NUCLEOTIDE SEQUENCE [LARGE SCALE GENOMIC DNA]</scope>
    <source>
        <strain evidence="5 6">DS1730</strain>
    </source>
</reference>
<organism evidence="5 6">
    <name type="scientific">Brucella pseudogrignonensis</name>
    <dbReference type="NCBI Taxonomy" id="419475"/>
    <lineage>
        <taxon>Bacteria</taxon>
        <taxon>Pseudomonadati</taxon>
        <taxon>Pseudomonadota</taxon>
        <taxon>Alphaproteobacteria</taxon>
        <taxon>Hyphomicrobiales</taxon>
        <taxon>Brucellaceae</taxon>
        <taxon>Brucella/Ochrobactrum group</taxon>
        <taxon>Brucella</taxon>
    </lineage>
</organism>
<dbReference type="GO" id="GO:0032259">
    <property type="term" value="P:methylation"/>
    <property type="evidence" value="ECO:0007669"/>
    <property type="project" value="UniProtKB-KW"/>
</dbReference>
<keyword evidence="5" id="KW-0489">Methyltransferase</keyword>
<proteinExistence type="inferred from homology"/>
<evidence type="ECO:0000313" key="6">
    <source>
        <dbReference type="Proteomes" id="UP001184614"/>
    </source>
</evidence>
<dbReference type="PANTHER" id="PTHR11579">
    <property type="entry name" value="PROTEIN-L-ISOASPARTATE O-METHYLTRANSFERASE"/>
    <property type="match status" value="1"/>
</dbReference>
<dbReference type="PANTHER" id="PTHR11579:SF18">
    <property type="entry name" value="PROTEIN-L-ISOASPARTATE O-METHYLTRANSFERASE"/>
    <property type="match status" value="1"/>
</dbReference>
<dbReference type="InterPro" id="IPR001763">
    <property type="entry name" value="Rhodanese-like_dom"/>
</dbReference>
<evidence type="ECO:0000259" key="4">
    <source>
        <dbReference type="PROSITE" id="PS50206"/>
    </source>
</evidence>
<dbReference type="SUPFAM" id="SSF53335">
    <property type="entry name" value="S-adenosyl-L-methionine-dependent methyltransferases"/>
    <property type="match status" value="1"/>
</dbReference>
<comment type="caution">
    <text evidence="5">The sequence shown here is derived from an EMBL/GenBank/DDBJ whole genome shotgun (WGS) entry which is preliminary data.</text>
</comment>
<gene>
    <name evidence="5" type="ORF">J2782_000797</name>
</gene>
<dbReference type="Pfam" id="PF01135">
    <property type="entry name" value="PCMT"/>
    <property type="match status" value="1"/>
</dbReference>
<accession>A0ABU1M507</accession>
<comment type="similarity">
    <text evidence="1">Belongs to the methyltransferase superfamily. L-isoaspartyl/D-aspartyl protein methyltransferase family.</text>
</comment>
<name>A0ABU1M507_9HYPH</name>
<dbReference type="Proteomes" id="UP001184614">
    <property type="component" value="Unassembled WGS sequence"/>
</dbReference>
<keyword evidence="5" id="KW-0808">Transferase</keyword>
<dbReference type="CDD" id="cd02440">
    <property type="entry name" value="AdoMet_MTases"/>
    <property type="match status" value="1"/>
</dbReference>
<sequence>MAMSADYQDLRTKMVDNQIRTTDVTDLSVIDAFLAVPREAFVPANRQVLAYIDEDQLLESEGTAPRYIMEPSPFAKLVQLAKVKKSDVVLDIGCATGYSSAIFSELAGSVIGLESDSALAAVATARLQELGHDNVVIVSGNLNAGYASEAPYDVIFIEGAVDFVPEVLFNQLKEGGRLVVVEGRGNAGVARLYVKENGTASGRSVFNTAVRPLPGFERIEQFEF</sequence>
<evidence type="ECO:0000256" key="3">
    <source>
        <dbReference type="ARBA" id="ARBA00030757"/>
    </source>
</evidence>
<evidence type="ECO:0000256" key="2">
    <source>
        <dbReference type="ARBA" id="ARBA00013346"/>
    </source>
</evidence>
<dbReference type="Gene3D" id="3.40.50.150">
    <property type="entry name" value="Vaccinia Virus protein VP39"/>
    <property type="match status" value="1"/>
</dbReference>
<dbReference type="PROSITE" id="PS50206">
    <property type="entry name" value="RHODANESE_3"/>
    <property type="match status" value="1"/>
</dbReference>
<dbReference type="EMBL" id="JAVDQT010000001">
    <property type="protein sequence ID" value="MDR6431092.1"/>
    <property type="molecule type" value="Genomic_DNA"/>
</dbReference>
<evidence type="ECO:0000313" key="5">
    <source>
        <dbReference type="EMBL" id="MDR6431092.1"/>
    </source>
</evidence>
<protein>
    <recommendedName>
        <fullName evidence="2">Protein-L-isoaspartate O-methyltransferase</fullName>
    </recommendedName>
    <alternativeName>
        <fullName evidence="3">Protein L-isoaspartyl methyltransferase</fullName>
    </alternativeName>
</protein>
<dbReference type="GO" id="GO:0004719">
    <property type="term" value="F:protein-L-isoaspartate (D-aspartate) O-methyltransferase activity"/>
    <property type="evidence" value="ECO:0007669"/>
    <property type="project" value="UniProtKB-EC"/>
</dbReference>
<dbReference type="InterPro" id="IPR029063">
    <property type="entry name" value="SAM-dependent_MTases_sf"/>
</dbReference>